<dbReference type="SUPFAM" id="SSF103473">
    <property type="entry name" value="MFS general substrate transporter"/>
    <property type="match status" value="1"/>
</dbReference>
<dbReference type="InterPro" id="IPR036259">
    <property type="entry name" value="MFS_trans_sf"/>
</dbReference>
<dbReference type="Gene3D" id="1.20.1250.20">
    <property type="entry name" value="MFS general substrate transporter like domains"/>
    <property type="match status" value="1"/>
</dbReference>
<feature type="transmembrane region" description="Helical" evidence="6">
    <location>
        <begin position="105"/>
        <end position="125"/>
    </location>
</feature>
<comment type="subcellular location">
    <subcellularLocation>
        <location evidence="1">Cell membrane</location>
        <topology evidence="1">Multi-pass membrane protein</topology>
    </subcellularLocation>
</comment>
<evidence type="ECO:0000256" key="6">
    <source>
        <dbReference type="SAM" id="Phobius"/>
    </source>
</evidence>
<evidence type="ECO:0000256" key="3">
    <source>
        <dbReference type="ARBA" id="ARBA00022692"/>
    </source>
</evidence>
<dbReference type="RefSeq" id="WP_317517582.1">
    <property type="nucleotide sequence ID" value="NZ_JAPTHD010000007.1"/>
</dbReference>
<protein>
    <submittedName>
        <fullName evidence="8">MFS transporter</fullName>
    </submittedName>
</protein>
<keyword evidence="5 6" id="KW-0472">Membrane</keyword>
<feature type="transmembrane region" description="Helical" evidence="6">
    <location>
        <begin position="168"/>
        <end position="187"/>
    </location>
</feature>
<evidence type="ECO:0000259" key="7">
    <source>
        <dbReference type="PROSITE" id="PS50850"/>
    </source>
</evidence>
<reference evidence="9" key="1">
    <citation type="journal article" date="2022" name="J Environ Chem Eng">
        <title>Biodegradation of petroleum oil using a constructed nonpathogenic and heavy metal-tolerant bacterial consortium isolated from marine sponges.</title>
        <authorList>
            <person name="Dechsakulwatana C."/>
            <person name="Rungsihiranrut A."/>
            <person name="Muangchinda C."/>
            <person name="Ningthoujam R."/>
            <person name="Klankeo P."/>
            <person name="Pinyakong O."/>
        </authorList>
    </citation>
    <scope>NUCLEOTIDE SEQUENCE [LARGE SCALE GENOMIC DNA]</scope>
    <source>
        <strain evidence="9">MO2-4</strain>
    </source>
</reference>
<dbReference type="InterPro" id="IPR011701">
    <property type="entry name" value="MFS"/>
</dbReference>
<evidence type="ECO:0000313" key="9">
    <source>
        <dbReference type="Proteomes" id="UP001185984"/>
    </source>
</evidence>
<feature type="transmembrane region" description="Helical" evidence="6">
    <location>
        <begin position="12"/>
        <end position="36"/>
    </location>
</feature>
<feature type="transmembrane region" description="Helical" evidence="6">
    <location>
        <begin position="250"/>
        <end position="269"/>
    </location>
</feature>
<feature type="domain" description="Major facilitator superfamily (MFS) profile" evidence="7">
    <location>
        <begin position="10"/>
        <end position="389"/>
    </location>
</feature>
<evidence type="ECO:0000256" key="1">
    <source>
        <dbReference type="ARBA" id="ARBA00004651"/>
    </source>
</evidence>
<dbReference type="Proteomes" id="UP001185984">
    <property type="component" value="Unassembled WGS sequence"/>
</dbReference>
<accession>A0ABU3ZZH6</accession>
<feature type="transmembrane region" description="Helical" evidence="6">
    <location>
        <begin position="77"/>
        <end position="99"/>
    </location>
</feature>
<evidence type="ECO:0000256" key="4">
    <source>
        <dbReference type="ARBA" id="ARBA00022989"/>
    </source>
</evidence>
<gene>
    <name evidence="8" type="ORF">O0R41_15100</name>
</gene>
<dbReference type="InterPro" id="IPR020846">
    <property type="entry name" value="MFS_dom"/>
</dbReference>
<dbReference type="PANTHER" id="PTHR43124">
    <property type="entry name" value="PURINE EFFLUX PUMP PBUE"/>
    <property type="match status" value="1"/>
</dbReference>
<proteinExistence type="predicted"/>
<dbReference type="EMBL" id="JAPTHD010000007">
    <property type="protein sequence ID" value="MDV5824932.1"/>
    <property type="molecule type" value="Genomic_DNA"/>
</dbReference>
<dbReference type="InterPro" id="IPR050189">
    <property type="entry name" value="MFS_Efflux_Transporters"/>
</dbReference>
<evidence type="ECO:0000256" key="5">
    <source>
        <dbReference type="ARBA" id="ARBA00023136"/>
    </source>
</evidence>
<evidence type="ECO:0000256" key="2">
    <source>
        <dbReference type="ARBA" id="ARBA00022475"/>
    </source>
</evidence>
<organism evidence="8 9">
    <name type="scientific">Sphingobium naphthae</name>
    <dbReference type="NCBI Taxonomy" id="1886786"/>
    <lineage>
        <taxon>Bacteria</taxon>
        <taxon>Pseudomonadati</taxon>
        <taxon>Pseudomonadota</taxon>
        <taxon>Alphaproteobacteria</taxon>
        <taxon>Sphingomonadales</taxon>
        <taxon>Sphingomonadaceae</taxon>
        <taxon>Sphingobium</taxon>
    </lineage>
</organism>
<feature type="transmembrane region" description="Helical" evidence="6">
    <location>
        <begin position="208"/>
        <end position="230"/>
    </location>
</feature>
<keyword evidence="4 6" id="KW-1133">Transmembrane helix</keyword>
<feature type="transmembrane region" description="Helical" evidence="6">
    <location>
        <begin position="276"/>
        <end position="296"/>
    </location>
</feature>
<feature type="transmembrane region" description="Helical" evidence="6">
    <location>
        <begin position="302"/>
        <end position="328"/>
    </location>
</feature>
<feature type="transmembrane region" description="Helical" evidence="6">
    <location>
        <begin position="137"/>
        <end position="156"/>
    </location>
</feature>
<feature type="transmembrane region" description="Helical" evidence="6">
    <location>
        <begin position="48"/>
        <end position="70"/>
    </location>
</feature>
<dbReference type="PANTHER" id="PTHR43124:SF3">
    <property type="entry name" value="CHLORAMPHENICOL EFFLUX PUMP RV0191"/>
    <property type="match status" value="1"/>
</dbReference>
<name>A0ABU3ZZH6_9SPHN</name>
<comment type="caution">
    <text evidence="8">The sequence shown here is derived from an EMBL/GenBank/DDBJ whole genome shotgun (WGS) entry which is preliminary data.</text>
</comment>
<keyword evidence="9" id="KW-1185">Reference proteome</keyword>
<keyword evidence="3 6" id="KW-0812">Transmembrane</keyword>
<feature type="transmembrane region" description="Helical" evidence="6">
    <location>
        <begin position="340"/>
        <end position="361"/>
    </location>
</feature>
<keyword evidence="2" id="KW-1003">Cell membrane</keyword>
<dbReference type="PROSITE" id="PS50850">
    <property type="entry name" value="MFS"/>
    <property type="match status" value="1"/>
</dbReference>
<evidence type="ECO:0000313" key="8">
    <source>
        <dbReference type="EMBL" id="MDV5824932.1"/>
    </source>
</evidence>
<dbReference type="Pfam" id="PF07690">
    <property type="entry name" value="MFS_1"/>
    <property type="match status" value="1"/>
</dbReference>
<feature type="transmembrane region" description="Helical" evidence="6">
    <location>
        <begin position="367"/>
        <end position="385"/>
    </location>
</feature>
<sequence>MSSDQDGAWTTIGLLYAIGISGMLVVSVAVPALGGIAAEFRPPSPATIGWIMSMPALAAALASLGVGWLVDRFGDRHVMVAGGILVAISNIGVISSRLIEPLLAWRIIGGLGYVCVVVAAVTMMTRLTRGRRRATALALWSTVIPASFIVASIYGVTIGKSFDWRAVFIGHAVIVLALVGAGWLVIPNRESAGALAGRLAGIGAVFRTPWPFVLGLSFAAAAFLQTGFVAMLPRMLSDTIGASEATVHSFNAIAMLWNVLGAFSFGWLYTRGVACWKIGIVAVLLCTFAALMLIIAPTSLSVAIAMNCLLMLGLGVLVGMWALLPVVAPSITCMGATSGLITQVTVLGVLFGPPAAFAANAAGTHGLLIYVAIGAVGSLVAWPIWRRPNQTAMARAAH</sequence>